<organism evidence="2 3">
    <name type="scientific">Shewanella avicenniae</name>
    <dbReference type="NCBI Taxonomy" id="2814294"/>
    <lineage>
        <taxon>Bacteria</taxon>
        <taxon>Pseudomonadati</taxon>
        <taxon>Pseudomonadota</taxon>
        <taxon>Gammaproteobacteria</taxon>
        <taxon>Alteromonadales</taxon>
        <taxon>Shewanellaceae</taxon>
        <taxon>Shewanella</taxon>
    </lineage>
</organism>
<dbReference type="EMBL" id="CP071503">
    <property type="protein sequence ID" value="QSX32433.1"/>
    <property type="molecule type" value="Genomic_DNA"/>
</dbReference>
<dbReference type="SMART" id="SM00450">
    <property type="entry name" value="RHOD"/>
    <property type="match status" value="1"/>
</dbReference>
<dbReference type="RefSeq" id="WP_207353677.1">
    <property type="nucleotide sequence ID" value="NZ_CP071503.1"/>
</dbReference>
<protein>
    <submittedName>
        <fullName evidence="2">Sulfurtransferase</fullName>
    </submittedName>
</protein>
<keyword evidence="3" id="KW-1185">Reference proteome</keyword>
<evidence type="ECO:0000259" key="1">
    <source>
        <dbReference type="PROSITE" id="PS50206"/>
    </source>
</evidence>
<dbReference type="PROSITE" id="PS50206">
    <property type="entry name" value="RHODANESE_3"/>
    <property type="match status" value="1"/>
</dbReference>
<dbReference type="CDD" id="cd00158">
    <property type="entry name" value="RHOD"/>
    <property type="match status" value="1"/>
</dbReference>
<sequence length="120" mass="13526">MHHSPGFLALVEAILPNITEISAEDYLAQPQAWTLIDVREDHEWQLDHLPNAIHIGRGIIERDIEVRFPDKDAALVLYCGGGFRSALSCHNLQLMGYNQVFSLVGGYRGWCEKQLPLVTD</sequence>
<dbReference type="InterPro" id="IPR001763">
    <property type="entry name" value="Rhodanese-like_dom"/>
</dbReference>
<evidence type="ECO:0000313" key="2">
    <source>
        <dbReference type="EMBL" id="QSX32433.1"/>
    </source>
</evidence>
<dbReference type="Pfam" id="PF00581">
    <property type="entry name" value="Rhodanese"/>
    <property type="match status" value="1"/>
</dbReference>
<reference evidence="2 3" key="1">
    <citation type="submission" date="2021-03" db="EMBL/GenBank/DDBJ databases">
        <title>Novel species identification of genus Shewanella.</title>
        <authorList>
            <person name="Liu G."/>
            <person name="Zhang Q."/>
        </authorList>
    </citation>
    <scope>NUCLEOTIDE SEQUENCE [LARGE SCALE GENOMIC DNA]</scope>
    <source>
        <strain evidence="2 3">FJAT-51800</strain>
    </source>
</reference>
<gene>
    <name evidence="2" type="ORF">JYB87_11715</name>
</gene>
<dbReference type="Gene3D" id="3.40.250.10">
    <property type="entry name" value="Rhodanese-like domain"/>
    <property type="match status" value="1"/>
</dbReference>
<name>A0ABX7QLV7_9GAMM</name>
<dbReference type="SUPFAM" id="SSF52821">
    <property type="entry name" value="Rhodanese/Cell cycle control phosphatase"/>
    <property type="match status" value="1"/>
</dbReference>
<dbReference type="PANTHER" id="PTHR44086:SF13">
    <property type="entry name" value="THIOSULFATE SULFURTRANSFERASE PSPE"/>
    <property type="match status" value="1"/>
</dbReference>
<feature type="domain" description="Rhodanese" evidence="1">
    <location>
        <begin position="29"/>
        <end position="119"/>
    </location>
</feature>
<accession>A0ABX7QLV7</accession>
<dbReference type="InterPro" id="IPR036873">
    <property type="entry name" value="Rhodanese-like_dom_sf"/>
</dbReference>
<proteinExistence type="predicted"/>
<dbReference type="Proteomes" id="UP000662770">
    <property type="component" value="Chromosome"/>
</dbReference>
<evidence type="ECO:0000313" key="3">
    <source>
        <dbReference type="Proteomes" id="UP000662770"/>
    </source>
</evidence>
<dbReference type="PANTHER" id="PTHR44086">
    <property type="entry name" value="THIOSULFATE SULFURTRANSFERASE RDL2, MITOCHONDRIAL-RELATED"/>
    <property type="match status" value="1"/>
</dbReference>